<keyword evidence="2" id="KW-0813">Transport</keyword>
<dbReference type="InterPro" id="IPR028366">
    <property type="entry name" value="PhoU"/>
</dbReference>
<name>A0AAW9R5F7_9GAMM</name>
<comment type="caution">
    <text evidence="4">The sequence shown here is derived from an EMBL/GenBank/DDBJ whole genome shotgun (WGS) entry which is preliminary data.</text>
</comment>
<organism evidence="4 5">
    <name type="scientific">Elongatibacter sediminis</name>
    <dbReference type="NCBI Taxonomy" id="3119006"/>
    <lineage>
        <taxon>Bacteria</taxon>
        <taxon>Pseudomonadati</taxon>
        <taxon>Pseudomonadota</taxon>
        <taxon>Gammaproteobacteria</taxon>
        <taxon>Chromatiales</taxon>
        <taxon>Wenzhouxiangellaceae</taxon>
        <taxon>Elongatibacter</taxon>
    </lineage>
</organism>
<dbReference type="RefSeq" id="WP_354694078.1">
    <property type="nucleotide sequence ID" value="NZ_JAZHOG010000002.1"/>
</dbReference>
<dbReference type="InterPro" id="IPR026022">
    <property type="entry name" value="PhoU_dom"/>
</dbReference>
<protein>
    <submittedName>
        <fullName evidence="4">PhoU domain-containing protein</fullName>
    </submittedName>
</protein>
<keyword evidence="5" id="KW-1185">Reference proteome</keyword>
<dbReference type="AlphaFoldDB" id="A0AAW9R5F7"/>
<proteinExistence type="inferred from homology"/>
<keyword evidence="2" id="KW-0592">Phosphate transport</keyword>
<dbReference type="InterPro" id="IPR038078">
    <property type="entry name" value="PhoU-like_sf"/>
</dbReference>
<evidence type="ECO:0000313" key="4">
    <source>
        <dbReference type="EMBL" id="MEJ8566757.1"/>
    </source>
</evidence>
<dbReference type="EMBL" id="JAZHOG010000002">
    <property type="protein sequence ID" value="MEJ8566757.1"/>
    <property type="molecule type" value="Genomic_DNA"/>
</dbReference>
<evidence type="ECO:0000259" key="3">
    <source>
        <dbReference type="Pfam" id="PF01895"/>
    </source>
</evidence>
<sequence length="354" mass="39234">MSHFEERLEADLGNIRQFVWDMGDDVERALRQAKQALLTRDAELAYETVLGDNPINRDSRACDRLCHTFIARHLPGAGHLREMAATIRVNVALERIGDYAVTISRESLQLEDDLSEKFTVQIDLLADESLQILHEARKAFRDDNAESAMTLMKMAKQVENNMDAIYDQLFAEENGMKARTALTVFVVFNLLKRVADQAKNICDQTVYAVRGVAKLPRVYRLLFLARPGSGLGHLAAAIGRKNFPTSARFDVATPDGAEGVPPALAGFLDETGIPDDELESLNLSHLEHDLSDYDVIIALEGRYADYVNEVPFHTTALNWSPAAPDGADGYSATYRDLHGEIQSLIDLMAGDEAA</sequence>
<evidence type="ECO:0000256" key="2">
    <source>
        <dbReference type="ARBA" id="ARBA00022592"/>
    </source>
</evidence>
<dbReference type="Proteomes" id="UP001359886">
    <property type="component" value="Unassembled WGS sequence"/>
</dbReference>
<evidence type="ECO:0000256" key="1">
    <source>
        <dbReference type="ARBA" id="ARBA00008107"/>
    </source>
</evidence>
<feature type="domain" description="PhoU" evidence="3">
    <location>
        <begin position="21"/>
        <end position="105"/>
    </location>
</feature>
<dbReference type="PANTHER" id="PTHR42930:SF3">
    <property type="entry name" value="PHOSPHATE-SPECIFIC TRANSPORT SYSTEM ACCESSORY PROTEIN PHOU"/>
    <property type="match status" value="1"/>
</dbReference>
<dbReference type="Pfam" id="PF01895">
    <property type="entry name" value="PhoU"/>
    <property type="match status" value="2"/>
</dbReference>
<evidence type="ECO:0000313" key="5">
    <source>
        <dbReference type="Proteomes" id="UP001359886"/>
    </source>
</evidence>
<comment type="similarity">
    <text evidence="1">Belongs to the PhoU family.</text>
</comment>
<dbReference type="PANTHER" id="PTHR42930">
    <property type="entry name" value="PHOSPHATE-SPECIFIC TRANSPORT SYSTEM ACCESSORY PROTEIN PHOU"/>
    <property type="match status" value="1"/>
</dbReference>
<dbReference type="GO" id="GO:0006817">
    <property type="term" value="P:phosphate ion transport"/>
    <property type="evidence" value="ECO:0007669"/>
    <property type="project" value="UniProtKB-KW"/>
</dbReference>
<dbReference type="Gene3D" id="1.20.58.220">
    <property type="entry name" value="Phosphate transport system protein phou homolog 2, domain 2"/>
    <property type="match status" value="1"/>
</dbReference>
<dbReference type="GO" id="GO:0030643">
    <property type="term" value="P:intracellular phosphate ion homeostasis"/>
    <property type="evidence" value="ECO:0007669"/>
    <property type="project" value="InterPro"/>
</dbReference>
<dbReference type="GO" id="GO:0045936">
    <property type="term" value="P:negative regulation of phosphate metabolic process"/>
    <property type="evidence" value="ECO:0007669"/>
    <property type="project" value="InterPro"/>
</dbReference>
<feature type="domain" description="PhoU" evidence="3">
    <location>
        <begin position="124"/>
        <end position="204"/>
    </location>
</feature>
<dbReference type="SUPFAM" id="SSF109755">
    <property type="entry name" value="PhoU-like"/>
    <property type="match status" value="1"/>
</dbReference>
<gene>
    <name evidence="4" type="ORF">V3330_03865</name>
</gene>
<accession>A0AAW9R5F7</accession>
<reference evidence="4 5" key="1">
    <citation type="submission" date="2024-02" db="EMBL/GenBank/DDBJ databases">
        <title>A novel Wenzhouxiangellaceae bacterium, isolated from coastal sediments.</title>
        <authorList>
            <person name="Du Z.-J."/>
            <person name="Ye Y.-Q."/>
            <person name="Zhang X.-Y."/>
        </authorList>
    </citation>
    <scope>NUCLEOTIDE SEQUENCE [LARGE SCALE GENOMIC DNA]</scope>
    <source>
        <strain evidence="4 5">CH-27</strain>
    </source>
</reference>